<dbReference type="RefSeq" id="WP_007862286.1">
    <property type="nucleotide sequence ID" value="NZ_KQ235875.1"/>
</dbReference>
<keyword evidence="1" id="KW-0472">Membrane</keyword>
<dbReference type="CDD" id="cd20335">
    <property type="entry name" value="BRcat_RBR"/>
    <property type="match status" value="1"/>
</dbReference>
<accession>A0A0J9B6N4</accession>
<gene>
    <name evidence="2" type="ORF">HMPREF9470_00680</name>
</gene>
<comment type="caution">
    <text evidence="2">The sequence shown here is derived from an EMBL/GenBank/DDBJ whole genome shotgun (WGS) entry which is preliminary data.</text>
</comment>
<evidence type="ECO:0000256" key="1">
    <source>
        <dbReference type="SAM" id="Phobius"/>
    </source>
</evidence>
<dbReference type="OrthoDB" id="3174166at2"/>
<evidence type="ECO:0000313" key="2">
    <source>
        <dbReference type="EMBL" id="KMW08783.1"/>
    </source>
</evidence>
<dbReference type="GeneID" id="93165466"/>
<keyword evidence="1" id="KW-1133">Transmembrane helix</keyword>
<name>A0A0J9B6N4_9FIRM</name>
<evidence type="ECO:0000313" key="3">
    <source>
        <dbReference type="Proteomes" id="UP000037392"/>
    </source>
</evidence>
<dbReference type="AlphaFoldDB" id="A0A0J9B6N4"/>
<dbReference type="Gene3D" id="2.20.28.30">
    <property type="entry name" value="RNA polymerase ii, chain L"/>
    <property type="match status" value="1"/>
</dbReference>
<feature type="transmembrane region" description="Helical" evidence="1">
    <location>
        <begin position="21"/>
        <end position="39"/>
    </location>
</feature>
<evidence type="ECO:0008006" key="4">
    <source>
        <dbReference type="Google" id="ProtNLM"/>
    </source>
</evidence>
<organism evidence="2 3">
    <name type="scientific">[Clostridium] citroniae WAL-19142</name>
    <dbReference type="NCBI Taxonomy" id="742734"/>
    <lineage>
        <taxon>Bacteria</taxon>
        <taxon>Bacillati</taxon>
        <taxon>Bacillota</taxon>
        <taxon>Clostridia</taxon>
        <taxon>Lachnospirales</taxon>
        <taxon>Lachnospiraceae</taxon>
        <taxon>Enterocloster</taxon>
    </lineage>
</organism>
<proteinExistence type="predicted"/>
<keyword evidence="1" id="KW-0812">Transmembrane</keyword>
<reference evidence="2 3" key="1">
    <citation type="submission" date="2011-04" db="EMBL/GenBank/DDBJ databases">
        <title>The Genome Sequence of Clostridium citroniae WAL-19142.</title>
        <authorList>
            <consortium name="The Broad Institute Genome Sequencing Platform"/>
            <person name="Earl A."/>
            <person name="Ward D."/>
            <person name="Feldgarden M."/>
            <person name="Gevers D."/>
            <person name="Warren Y.A."/>
            <person name="Tyrrell K.L."/>
            <person name="Citron D.M."/>
            <person name="Goldstein E.J."/>
            <person name="Daigneault M."/>
            <person name="Allen-Vercoe E."/>
            <person name="Young S.K."/>
            <person name="Zeng Q."/>
            <person name="Gargeya S."/>
            <person name="Fitzgerald M."/>
            <person name="Haas B."/>
            <person name="Abouelleil A."/>
            <person name="Alvarado L."/>
            <person name="Arachchi H.M."/>
            <person name="Berlin A."/>
            <person name="Brown A."/>
            <person name="Chapman S.B."/>
            <person name="Chen Z."/>
            <person name="Dunbar C."/>
            <person name="Freedman E."/>
            <person name="Gearin G."/>
            <person name="Gellesch M."/>
            <person name="Goldberg J."/>
            <person name="Griggs A."/>
            <person name="Gujja S."/>
            <person name="Heilman E.R."/>
            <person name="Heiman D."/>
            <person name="Howarth C."/>
            <person name="Larson L."/>
            <person name="Lui A."/>
            <person name="MacDonald P.J."/>
            <person name="Mehta T."/>
            <person name="Montmayeur A."/>
            <person name="Murphy C."/>
            <person name="Neiman D."/>
            <person name="Pearson M."/>
            <person name="Priest M."/>
            <person name="Roberts A."/>
            <person name="Saif S."/>
            <person name="Shea T."/>
            <person name="Shenoy N."/>
            <person name="Sisk P."/>
            <person name="Stolte C."/>
            <person name="Sykes S."/>
            <person name="White J."/>
            <person name="Yandava C."/>
            <person name="Wortman J."/>
            <person name="Nusbaum C."/>
            <person name="Birren B."/>
        </authorList>
    </citation>
    <scope>NUCLEOTIDE SEQUENCE [LARGE SCALE GENOMIC DNA]</scope>
    <source>
        <strain evidence="2 3">WAL-19142</strain>
    </source>
</reference>
<dbReference type="EMBL" id="ADLK01000078">
    <property type="protein sequence ID" value="KMW08783.1"/>
    <property type="molecule type" value="Genomic_DNA"/>
</dbReference>
<dbReference type="Proteomes" id="UP000037392">
    <property type="component" value="Unassembled WGS sequence"/>
</dbReference>
<sequence length="138" mass="16577">MNRLREKFQRFMIGRYGMDQLGQFMVWAVLVLIVINLFVRASLPSTILDTLELVGLITMYFRMFSKNVGKRYQENQVFLRMRFYVTEYWRKVKFSFTQGRKYRIFKCPNCGQKIRIPRGHGKVSIHCPKCKTDFIKKT</sequence>
<feature type="transmembrane region" description="Helical" evidence="1">
    <location>
        <begin position="45"/>
        <end position="64"/>
    </location>
</feature>
<dbReference type="PATRIC" id="fig|742734.4.peg.725"/>
<protein>
    <recommendedName>
        <fullName evidence="4">Zn-finger containing protein</fullName>
    </recommendedName>
</protein>